<dbReference type="GO" id="GO:0016757">
    <property type="term" value="F:glycosyltransferase activity"/>
    <property type="evidence" value="ECO:0007669"/>
    <property type="project" value="UniProtKB-ARBA"/>
</dbReference>
<keyword evidence="3" id="KW-1185">Reference proteome</keyword>
<dbReference type="InterPro" id="IPR028098">
    <property type="entry name" value="Glyco_trans_4-like_N"/>
</dbReference>
<sequence length="325" mass="36279">MRILCVTNMYPSPQRPGSGAFVYQQVEQLRRFGHTVDVINMVGSQSKLNYLKGTVDVVRMTGATTYDIVHAHYGYSAFPAMFRLRAPLVITLHGTDVLGNILERLSTRFVSHFADAVVVVSEEMRRRVPGIVIPCGVNLGVFKPYDRNEARARLQWPNDKFVVLFPFDPTRPEKRYDLARASIDRLVQEGVDAQLMTVTNVPNEEMPWYYSAANALLLSSDYEGSPTSIKEALACNLPVVSTNVGDVREQLNGIAGTQICPPDAGTIARSLREAFDWSLNGEFQGRAAVVRYDQAFTVERIIGVYTDVISNFRARAQGRRLVRSG</sequence>
<dbReference type="SUPFAM" id="SSF53756">
    <property type="entry name" value="UDP-Glycosyltransferase/glycogen phosphorylase"/>
    <property type="match status" value="1"/>
</dbReference>
<organism evidence="2 3">
    <name type="scientific">Bradyrhizobium uaiense</name>
    <dbReference type="NCBI Taxonomy" id="2594946"/>
    <lineage>
        <taxon>Bacteria</taxon>
        <taxon>Pseudomonadati</taxon>
        <taxon>Pseudomonadota</taxon>
        <taxon>Alphaproteobacteria</taxon>
        <taxon>Hyphomicrobiales</taxon>
        <taxon>Nitrobacteraceae</taxon>
        <taxon>Bradyrhizobium</taxon>
    </lineage>
</organism>
<keyword evidence="2" id="KW-0808">Transferase</keyword>
<name>A0A6P1BHR1_9BRAD</name>
<dbReference type="EMBL" id="VKHP01000074">
    <property type="protein sequence ID" value="NEU97925.1"/>
    <property type="molecule type" value="Genomic_DNA"/>
</dbReference>
<dbReference type="AlphaFoldDB" id="A0A6P1BHR1"/>
<reference evidence="2 3" key="1">
    <citation type="journal article" date="2020" name="Arch. Microbiol.">
        <title>Bradyrhizobium uaiense sp. nov., a new highly efficient cowpea symbiont.</title>
        <authorList>
            <person name="Cabral Michel D."/>
            <person name="Azarias Guimaraes A."/>
            <person name="Martins da Costa E."/>
            <person name="Soares de Carvalho T."/>
            <person name="Balsanelli E."/>
            <person name="Willems A."/>
            <person name="Maltempi de Souza E."/>
            <person name="de Souza Moreira F.M."/>
        </authorList>
    </citation>
    <scope>NUCLEOTIDE SEQUENCE [LARGE SCALE GENOMIC DNA]</scope>
    <source>
        <strain evidence="2 3">UFLA 03-164</strain>
    </source>
</reference>
<dbReference type="Proteomes" id="UP000468531">
    <property type="component" value="Unassembled WGS sequence"/>
</dbReference>
<accession>A0A6P1BHR1</accession>
<dbReference type="PANTHER" id="PTHR12526">
    <property type="entry name" value="GLYCOSYLTRANSFERASE"/>
    <property type="match status" value="1"/>
</dbReference>
<feature type="domain" description="Glycosyltransferase subfamily 4-like N-terminal" evidence="1">
    <location>
        <begin position="31"/>
        <end position="138"/>
    </location>
</feature>
<comment type="caution">
    <text evidence="2">The sequence shown here is derived from an EMBL/GenBank/DDBJ whole genome shotgun (WGS) entry which is preliminary data.</text>
</comment>
<dbReference type="Pfam" id="PF13692">
    <property type="entry name" value="Glyco_trans_1_4"/>
    <property type="match status" value="1"/>
</dbReference>
<evidence type="ECO:0000259" key="1">
    <source>
        <dbReference type="Pfam" id="PF13439"/>
    </source>
</evidence>
<dbReference type="Pfam" id="PF13439">
    <property type="entry name" value="Glyco_transf_4"/>
    <property type="match status" value="1"/>
</dbReference>
<evidence type="ECO:0000313" key="3">
    <source>
        <dbReference type="Proteomes" id="UP000468531"/>
    </source>
</evidence>
<dbReference type="Gene3D" id="3.40.50.2000">
    <property type="entry name" value="Glycogen Phosphorylase B"/>
    <property type="match status" value="2"/>
</dbReference>
<proteinExistence type="predicted"/>
<protein>
    <submittedName>
        <fullName evidence="2">Glycosyltransferase family 4 protein</fullName>
    </submittedName>
</protein>
<evidence type="ECO:0000313" key="2">
    <source>
        <dbReference type="EMBL" id="NEU97925.1"/>
    </source>
</evidence>
<gene>
    <name evidence="2" type="ORF">FNJ47_19370</name>
</gene>